<organism evidence="3 4">
    <name type="scientific">Marinobacter mobilis</name>
    <dbReference type="NCBI Taxonomy" id="488533"/>
    <lineage>
        <taxon>Bacteria</taxon>
        <taxon>Pseudomonadati</taxon>
        <taxon>Pseudomonadota</taxon>
        <taxon>Gammaproteobacteria</taxon>
        <taxon>Pseudomonadales</taxon>
        <taxon>Marinobacteraceae</taxon>
        <taxon>Marinobacter</taxon>
    </lineage>
</organism>
<dbReference type="STRING" id="488533.SAMN04487960_105209"/>
<reference evidence="3 4" key="1">
    <citation type="submission" date="2016-10" db="EMBL/GenBank/DDBJ databases">
        <authorList>
            <person name="de Groot N.N."/>
        </authorList>
    </citation>
    <scope>NUCLEOTIDE SEQUENCE [LARGE SCALE GENOMIC DNA]</scope>
    <source>
        <strain evidence="3 4">CGMCC 1.7059</strain>
    </source>
</reference>
<protein>
    <submittedName>
        <fullName evidence="3">Uncharacterized protein</fullName>
    </submittedName>
</protein>
<sequence length="161" mass="17466">MTFSERLMRYLLTVGSTAVLLLMSVVANADNELDVTMRMVTDDEALSGGFVQQLELPELLNDMEAVEFGIENLGQELAADALEVGREAGDTLAEQSRESRDALDTELPGEGVDTSPELDLPILEDPGLDLPILEDPDLPLINEDNLTDGNLLDDPLIDGKL</sequence>
<gene>
    <name evidence="3" type="ORF">SAMN04487960_105209</name>
</gene>
<evidence type="ECO:0000313" key="4">
    <source>
        <dbReference type="Proteomes" id="UP000199675"/>
    </source>
</evidence>
<feature type="compositionally biased region" description="Low complexity" evidence="1">
    <location>
        <begin position="117"/>
        <end position="127"/>
    </location>
</feature>
<dbReference type="RefSeq" id="WP_091813000.1">
    <property type="nucleotide sequence ID" value="NZ_FNNE01000005.1"/>
</dbReference>
<feature type="signal peptide" evidence="2">
    <location>
        <begin position="1"/>
        <end position="29"/>
    </location>
</feature>
<feature type="compositionally biased region" description="Basic and acidic residues" evidence="1">
    <location>
        <begin position="89"/>
        <end position="103"/>
    </location>
</feature>
<dbReference type="OrthoDB" id="6372176at2"/>
<dbReference type="AlphaFoldDB" id="A0A1H2XZQ1"/>
<evidence type="ECO:0000256" key="1">
    <source>
        <dbReference type="SAM" id="MobiDB-lite"/>
    </source>
</evidence>
<feature type="chain" id="PRO_5011598450" evidence="2">
    <location>
        <begin position="30"/>
        <end position="161"/>
    </location>
</feature>
<name>A0A1H2XZQ1_9GAMM</name>
<feature type="region of interest" description="Disordered" evidence="1">
    <location>
        <begin position="89"/>
        <end position="127"/>
    </location>
</feature>
<evidence type="ECO:0000313" key="3">
    <source>
        <dbReference type="EMBL" id="SDW98205.1"/>
    </source>
</evidence>
<dbReference type="EMBL" id="FNNE01000005">
    <property type="protein sequence ID" value="SDW98205.1"/>
    <property type="molecule type" value="Genomic_DNA"/>
</dbReference>
<evidence type="ECO:0000256" key="2">
    <source>
        <dbReference type="SAM" id="SignalP"/>
    </source>
</evidence>
<proteinExistence type="predicted"/>
<dbReference type="Proteomes" id="UP000199675">
    <property type="component" value="Unassembled WGS sequence"/>
</dbReference>
<keyword evidence="4" id="KW-1185">Reference proteome</keyword>
<accession>A0A1H2XZQ1</accession>
<keyword evidence="2" id="KW-0732">Signal</keyword>